<accession>A0A345IFE3</accession>
<dbReference type="EMBL" id="CP031158">
    <property type="protein sequence ID" value="AXG98415.1"/>
    <property type="molecule type" value="Genomic_DNA"/>
</dbReference>
<feature type="chain" id="PRO_5016872270" description="YjbF family lipoprotein" evidence="1">
    <location>
        <begin position="29"/>
        <end position="229"/>
    </location>
</feature>
<dbReference type="AlphaFoldDB" id="A0A345IFE3"/>
<organism evidence="2 3">
    <name type="scientific">Deinococcus wulumuqiensis</name>
    <dbReference type="NCBI Taxonomy" id="980427"/>
    <lineage>
        <taxon>Bacteria</taxon>
        <taxon>Thermotogati</taxon>
        <taxon>Deinococcota</taxon>
        <taxon>Deinococci</taxon>
        <taxon>Deinococcales</taxon>
        <taxon>Deinococcaceae</taxon>
        <taxon>Deinococcus</taxon>
    </lineage>
</organism>
<sequence length="229" mass="24856">MTFSRFLSAGTLALLGLLCSCAPRTAPAAAPVRASTPVSSVSFYPREAGLVWTYLPEGEDASATPYVLRGLGPTIFSGVTVTASQLSGRGADQTWYRLHDSSGVRLLGFHKPGVTVSLRPAWQEYPSETAWKVGLVWQGQSAITVASDDGKVQAQGTLKYRYEVQDRREVRTQAGTFDVWVVTRQISDDVGGLFPATEQLWFVPYVGEVRTPEGLLLTSRNFAPKGGVR</sequence>
<dbReference type="RefSeq" id="WP_114671435.1">
    <property type="nucleotide sequence ID" value="NZ_CP031158.1"/>
</dbReference>
<dbReference type="KEGG" id="dwu:DVJ83_03675"/>
<dbReference type="PROSITE" id="PS51257">
    <property type="entry name" value="PROKAR_LIPOPROTEIN"/>
    <property type="match status" value="1"/>
</dbReference>
<reference evidence="2 3" key="1">
    <citation type="submission" date="2018-07" db="EMBL/GenBank/DDBJ databases">
        <title>Complete Genome and Methylome Analysis of Deinococcus wulumuqiensis NEB 479.</title>
        <authorList>
            <person name="Fomenkov A."/>
            <person name="Luyten Y."/>
            <person name="Vincze T."/>
            <person name="Anton B.P."/>
            <person name="Clark T."/>
            <person name="Roberts R.J."/>
            <person name="Morgan R.D."/>
        </authorList>
    </citation>
    <scope>NUCLEOTIDE SEQUENCE [LARGE SCALE GENOMIC DNA]</scope>
    <source>
        <strain evidence="2 3">NEB 479</strain>
    </source>
</reference>
<dbReference type="Gene3D" id="2.40.360.20">
    <property type="match status" value="1"/>
</dbReference>
<protein>
    <recommendedName>
        <fullName evidence="4">YjbF family lipoprotein</fullName>
    </recommendedName>
</protein>
<dbReference type="Proteomes" id="UP000253744">
    <property type="component" value="Chromosome"/>
</dbReference>
<evidence type="ECO:0000313" key="2">
    <source>
        <dbReference type="EMBL" id="AXG98415.1"/>
    </source>
</evidence>
<evidence type="ECO:0008006" key="4">
    <source>
        <dbReference type="Google" id="ProtNLM"/>
    </source>
</evidence>
<proteinExistence type="predicted"/>
<name>A0A345IFE3_9DEIO</name>
<evidence type="ECO:0000256" key="1">
    <source>
        <dbReference type="SAM" id="SignalP"/>
    </source>
</evidence>
<gene>
    <name evidence="2" type="ORF">DVJ83_03675</name>
</gene>
<evidence type="ECO:0000313" key="3">
    <source>
        <dbReference type="Proteomes" id="UP000253744"/>
    </source>
</evidence>
<feature type="signal peptide" evidence="1">
    <location>
        <begin position="1"/>
        <end position="28"/>
    </location>
</feature>
<dbReference type="STRING" id="1288484.GCA_000348665_00367"/>
<keyword evidence="1" id="KW-0732">Signal</keyword>